<dbReference type="AlphaFoldDB" id="H3KGH3"/>
<keyword evidence="1 3" id="KW-0378">Hydrolase</keyword>
<dbReference type="SUPFAM" id="SSF53187">
    <property type="entry name" value="Zn-dependent exopeptidases"/>
    <property type="match status" value="1"/>
</dbReference>
<dbReference type="Gene3D" id="3.40.630.10">
    <property type="entry name" value="Zn peptidases"/>
    <property type="match status" value="2"/>
</dbReference>
<dbReference type="PANTHER" id="PTHR30575">
    <property type="entry name" value="PEPTIDASE M20"/>
    <property type="match status" value="1"/>
</dbReference>
<name>H3KGH3_9BURK</name>
<dbReference type="GO" id="GO:0016805">
    <property type="term" value="F:dipeptidase activity"/>
    <property type="evidence" value="ECO:0007669"/>
    <property type="project" value="TreeGrafter"/>
</dbReference>
<dbReference type="InterPro" id="IPR052030">
    <property type="entry name" value="Peptidase_M20/M20A_hydrolases"/>
</dbReference>
<sequence>LAANKDNLTGRVKLCFQPAEEGVRGARPMAESGVLDDVDFLYVMHVGCDIPGGEVVTAPEKFLCTTKVDFRFQGTASHAGMQPEVGRNALTAAATAALALMGLPRHGEGMTRVNVGYLRAGEGRNVIASTAEMQVEVRGENEKINTTMFEEACRRCEGAAAMYGCTVSHEVMGEAVDFVPDAEAQALAAEAAAAAPYVEKVSPTMNFNGSDDATILIKRVQAHGGQGAYLVVGSKLDAGHHQAAFDIEEKRLFTIFSIYRNLAVRHLGAL</sequence>
<comment type="caution">
    <text evidence="3">The sequence shown here is derived from an EMBL/GenBank/DDBJ whole genome shotgun (WGS) entry which is preliminary data.</text>
</comment>
<dbReference type="HOGENOM" id="CLU_1067595_0_0_4"/>
<accession>H3KGH3</accession>
<feature type="non-terminal residue" evidence="3">
    <location>
        <position position="1"/>
    </location>
</feature>
<organism evidence="3 4">
    <name type="scientific">Sutterella parvirubra YIT 11816</name>
    <dbReference type="NCBI Taxonomy" id="762967"/>
    <lineage>
        <taxon>Bacteria</taxon>
        <taxon>Pseudomonadati</taxon>
        <taxon>Pseudomonadota</taxon>
        <taxon>Betaproteobacteria</taxon>
        <taxon>Burkholderiales</taxon>
        <taxon>Sutterellaceae</taxon>
        <taxon>Sutterella</taxon>
    </lineage>
</organism>
<dbReference type="Pfam" id="PF07687">
    <property type="entry name" value="M20_dimer"/>
    <property type="match status" value="1"/>
</dbReference>
<dbReference type="Pfam" id="PF01546">
    <property type="entry name" value="Peptidase_M20"/>
    <property type="match status" value="1"/>
</dbReference>
<proteinExistence type="predicted"/>
<dbReference type="PATRIC" id="fig|762967.3.peg.1460"/>
<evidence type="ECO:0000256" key="1">
    <source>
        <dbReference type="ARBA" id="ARBA00022801"/>
    </source>
</evidence>
<dbReference type="SUPFAM" id="SSF55031">
    <property type="entry name" value="Bacterial exopeptidase dimerisation domain"/>
    <property type="match status" value="1"/>
</dbReference>
<dbReference type="Proteomes" id="UP000004956">
    <property type="component" value="Unassembled WGS sequence"/>
</dbReference>
<gene>
    <name evidence="3" type="ORF">HMPREF9440_01853</name>
</gene>
<dbReference type="EMBL" id="AFBQ01000280">
    <property type="protein sequence ID" value="EHY30785.1"/>
    <property type="molecule type" value="Genomic_DNA"/>
</dbReference>
<dbReference type="GO" id="GO:0005737">
    <property type="term" value="C:cytoplasm"/>
    <property type="evidence" value="ECO:0007669"/>
    <property type="project" value="TreeGrafter"/>
</dbReference>
<keyword evidence="4" id="KW-1185">Reference proteome</keyword>
<feature type="domain" description="Peptidase M20 dimerisation" evidence="2">
    <location>
        <begin position="68"/>
        <end position="143"/>
    </location>
</feature>
<dbReference type="InterPro" id="IPR002933">
    <property type="entry name" value="Peptidase_M20"/>
</dbReference>
<dbReference type="NCBIfam" id="TIGR01891">
    <property type="entry name" value="amidohydrolases"/>
    <property type="match status" value="1"/>
</dbReference>
<evidence type="ECO:0000313" key="4">
    <source>
        <dbReference type="Proteomes" id="UP000004956"/>
    </source>
</evidence>
<protein>
    <submittedName>
        <fullName evidence="3">Amidohydrolase</fullName>
    </submittedName>
</protein>
<evidence type="ECO:0000259" key="2">
    <source>
        <dbReference type="Pfam" id="PF07687"/>
    </source>
</evidence>
<reference evidence="3 4" key="1">
    <citation type="submission" date="2011-11" db="EMBL/GenBank/DDBJ databases">
        <authorList>
            <person name="Weinstock G."/>
            <person name="Sodergren E."/>
            <person name="Clifton S."/>
            <person name="Fulton L."/>
            <person name="Fulton B."/>
            <person name="Courtney L."/>
            <person name="Fronick C."/>
            <person name="Harrison M."/>
            <person name="Strong C."/>
            <person name="Farmer C."/>
            <person name="Delahaunty K."/>
            <person name="Markovic C."/>
            <person name="Hall O."/>
            <person name="Minx P."/>
            <person name="Tomlinson C."/>
            <person name="Mitreva M."/>
            <person name="Hou S."/>
            <person name="Chen J."/>
            <person name="Wollam A."/>
            <person name="Pepin K.H."/>
            <person name="Johnson M."/>
            <person name="Bhonagiri V."/>
            <person name="Zhang X."/>
            <person name="Suruliraj S."/>
            <person name="Warren W."/>
            <person name="Chinwalla A."/>
            <person name="Mardis E.R."/>
            <person name="Wilson R.K."/>
        </authorList>
    </citation>
    <scope>NUCLEOTIDE SEQUENCE [LARGE SCALE GENOMIC DNA]</scope>
    <source>
        <strain evidence="3 4">YIT 11816</strain>
    </source>
</reference>
<evidence type="ECO:0000313" key="3">
    <source>
        <dbReference type="EMBL" id="EHY30785.1"/>
    </source>
</evidence>
<dbReference type="InterPro" id="IPR036264">
    <property type="entry name" value="Bact_exopeptidase_dim_dom"/>
</dbReference>
<dbReference type="GO" id="GO:0071713">
    <property type="term" value="F:para-aminobenzoyl-glutamate hydrolase activity"/>
    <property type="evidence" value="ECO:0007669"/>
    <property type="project" value="TreeGrafter"/>
</dbReference>
<dbReference type="MEROPS" id="M20.020"/>
<dbReference type="InterPro" id="IPR011650">
    <property type="entry name" value="Peptidase_M20_dimer"/>
</dbReference>
<dbReference type="GO" id="GO:0046657">
    <property type="term" value="P:folic acid catabolic process"/>
    <property type="evidence" value="ECO:0007669"/>
    <property type="project" value="TreeGrafter"/>
</dbReference>
<dbReference type="PANTHER" id="PTHR30575:SF3">
    <property type="entry name" value="PEPTIDASE M20 DIMERISATION DOMAIN-CONTAINING PROTEIN"/>
    <property type="match status" value="1"/>
</dbReference>
<dbReference type="InterPro" id="IPR017439">
    <property type="entry name" value="Amidohydrolase"/>
</dbReference>